<organism evidence="1 2">
    <name type="scientific">Pararge aegeria aegeria</name>
    <dbReference type="NCBI Taxonomy" id="348720"/>
    <lineage>
        <taxon>Eukaryota</taxon>
        <taxon>Metazoa</taxon>
        <taxon>Ecdysozoa</taxon>
        <taxon>Arthropoda</taxon>
        <taxon>Hexapoda</taxon>
        <taxon>Insecta</taxon>
        <taxon>Pterygota</taxon>
        <taxon>Neoptera</taxon>
        <taxon>Endopterygota</taxon>
        <taxon>Lepidoptera</taxon>
        <taxon>Glossata</taxon>
        <taxon>Ditrysia</taxon>
        <taxon>Papilionoidea</taxon>
        <taxon>Nymphalidae</taxon>
        <taxon>Satyrinae</taxon>
        <taxon>Satyrini</taxon>
        <taxon>Parargina</taxon>
        <taxon>Pararge</taxon>
    </lineage>
</organism>
<dbReference type="EMBL" id="CAKXAJ010025625">
    <property type="protein sequence ID" value="CAH2242111.1"/>
    <property type="molecule type" value="Genomic_DNA"/>
</dbReference>
<proteinExistence type="predicted"/>
<comment type="caution">
    <text evidence="1">The sequence shown here is derived from an EMBL/GenBank/DDBJ whole genome shotgun (WGS) entry which is preliminary data.</text>
</comment>
<protein>
    <submittedName>
        <fullName evidence="1">Jg22803 protein</fullName>
    </submittedName>
</protein>
<sequence length="83" mass="9177">MSIPSGPARCLWPRASLCLAACLAGGQARLARVTRPHFVTERFVVISAVSRWLLPALSLRLRAWTPLFIIANYSNPSLNICRT</sequence>
<evidence type="ECO:0000313" key="1">
    <source>
        <dbReference type="EMBL" id="CAH2242111.1"/>
    </source>
</evidence>
<reference evidence="1" key="1">
    <citation type="submission" date="2022-03" db="EMBL/GenBank/DDBJ databases">
        <authorList>
            <person name="Lindestad O."/>
        </authorList>
    </citation>
    <scope>NUCLEOTIDE SEQUENCE</scope>
</reference>
<name>A0A8S4RY52_9NEOP</name>
<dbReference type="Proteomes" id="UP000838756">
    <property type="component" value="Unassembled WGS sequence"/>
</dbReference>
<dbReference type="AlphaFoldDB" id="A0A8S4RY52"/>
<keyword evidence="2" id="KW-1185">Reference proteome</keyword>
<evidence type="ECO:0000313" key="2">
    <source>
        <dbReference type="Proteomes" id="UP000838756"/>
    </source>
</evidence>
<gene>
    <name evidence="1" type="primary">jg22803</name>
    <name evidence="1" type="ORF">PAEG_LOCUS18468</name>
</gene>
<accession>A0A8S4RY52</accession>